<protein>
    <submittedName>
        <fullName evidence="2">Uncharacterized protein</fullName>
    </submittedName>
</protein>
<feature type="compositionally biased region" description="Basic and acidic residues" evidence="1">
    <location>
        <begin position="16"/>
        <end position="29"/>
    </location>
</feature>
<gene>
    <name evidence="2" type="ORF">MGAL_10B078636</name>
</gene>
<feature type="compositionally biased region" description="Polar residues" evidence="1">
    <location>
        <begin position="109"/>
        <end position="124"/>
    </location>
</feature>
<organism evidence="2 3">
    <name type="scientific">Mytilus galloprovincialis</name>
    <name type="common">Mediterranean mussel</name>
    <dbReference type="NCBI Taxonomy" id="29158"/>
    <lineage>
        <taxon>Eukaryota</taxon>
        <taxon>Metazoa</taxon>
        <taxon>Spiralia</taxon>
        <taxon>Lophotrochozoa</taxon>
        <taxon>Mollusca</taxon>
        <taxon>Bivalvia</taxon>
        <taxon>Autobranchia</taxon>
        <taxon>Pteriomorphia</taxon>
        <taxon>Mytilida</taxon>
        <taxon>Mytiloidea</taxon>
        <taxon>Mytilidae</taxon>
        <taxon>Mytilinae</taxon>
        <taxon>Mytilus</taxon>
    </lineage>
</organism>
<feature type="region of interest" description="Disordered" evidence="1">
    <location>
        <begin position="1"/>
        <end position="60"/>
    </location>
</feature>
<evidence type="ECO:0000313" key="2">
    <source>
        <dbReference type="EMBL" id="VDI09194.1"/>
    </source>
</evidence>
<feature type="region of interest" description="Disordered" evidence="1">
    <location>
        <begin position="104"/>
        <end position="173"/>
    </location>
</feature>
<comment type="caution">
    <text evidence="2">The sequence shown here is derived from an EMBL/GenBank/DDBJ whole genome shotgun (WGS) entry which is preliminary data.</text>
</comment>
<evidence type="ECO:0000313" key="3">
    <source>
        <dbReference type="Proteomes" id="UP000596742"/>
    </source>
</evidence>
<sequence length="292" mass="31168">MSSDDGSTGGSPKRSWAAEEKKEQREVRPRGRHHDRVPSVERDVPSQGDTKVQEGAPGMGAMIPGLGQVVGRAQLGTPVEEGAAVPFPGALQGPLSRWLGHPCGHSSRPGCSQRASDGRITQSGARGRAGVSAQNSSSFQGGGRRDTGVSWQRTPNVTTRPLGQGCQDRGHPRTITHKERLGCRAIGHPREAVRQGGLGCRVKGHPNGTAGRERLGCQARAHPMELQAKGDSSRLRGGTVHCDPGTWLSAYALQELPRGSPWVTAIEVHPRKPINLTIVRLARWNSCWGCLG</sequence>
<name>A0A8B6CS84_MYTGA</name>
<feature type="compositionally biased region" description="Polar residues" evidence="1">
    <location>
        <begin position="149"/>
        <end position="161"/>
    </location>
</feature>
<reference evidence="2" key="1">
    <citation type="submission" date="2018-11" db="EMBL/GenBank/DDBJ databases">
        <authorList>
            <person name="Alioto T."/>
            <person name="Alioto T."/>
        </authorList>
    </citation>
    <scope>NUCLEOTIDE SEQUENCE</scope>
</reference>
<dbReference type="Proteomes" id="UP000596742">
    <property type="component" value="Unassembled WGS sequence"/>
</dbReference>
<accession>A0A8B6CS84</accession>
<proteinExistence type="predicted"/>
<keyword evidence="3" id="KW-1185">Reference proteome</keyword>
<dbReference type="AlphaFoldDB" id="A0A8B6CS84"/>
<dbReference type="EMBL" id="UYJE01002275">
    <property type="protein sequence ID" value="VDI09194.1"/>
    <property type="molecule type" value="Genomic_DNA"/>
</dbReference>
<evidence type="ECO:0000256" key="1">
    <source>
        <dbReference type="SAM" id="MobiDB-lite"/>
    </source>
</evidence>